<dbReference type="EMBL" id="JAIWYP010000004">
    <property type="protein sequence ID" value="KAH3843843.1"/>
    <property type="molecule type" value="Genomic_DNA"/>
</dbReference>
<dbReference type="Proteomes" id="UP000828390">
    <property type="component" value="Unassembled WGS sequence"/>
</dbReference>
<reference evidence="1" key="1">
    <citation type="journal article" date="2019" name="bioRxiv">
        <title>The Genome of the Zebra Mussel, Dreissena polymorpha: A Resource for Invasive Species Research.</title>
        <authorList>
            <person name="McCartney M.A."/>
            <person name="Auch B."/>
            <person name="Kono T."/>
            <person name="Mallez S."/>
            <person name="Zhang Y."/>
            <person name="Obille A."/>
            <person name="Becker A."/>
            <person name="Abrahante J.E."/>
            <person name="Garbe J."/>
            <person name="Badalamenti J.P."/>
            <person name="Herman A."/>
            <person name="Mangelson H."/>
            <person name="Liachko I."/>
            <person name="Sullivan S."/>
            <person name="Sone E.D."/>
            <person name="Koren S."/>
            <person name="Silverstein K.A.T."/>
            <person name="Beckman K.B."/>
            <person name="Gohl D.M."/>
        </authorList>
    </citation>
    <scope>NUCLEOTIDE SEQUENCE</scope>
    <source>
        <strain evidence="1">Duluth1</strain>
        <tissue evidence="1">Whole animal</tissue>
    </source>
</reference>
<gene>
    <name evidence="1" type="ORF">DPMN_117374</name>
</gene>
<sequence length="104" mass="11789">MVLNVPVPEICSWTVKGAHGQPRHRHGCRRNLYGCPRTLHSSYTDHPGCCHLLGLIRINFPKLSCLLPGSPRTIPICPRPTRIDTKLHGCYTVYMPDRAGYEPW</sequence>
<dbReference type="AlphaFoldDB" id="A0A9D4KQH6"/>
<proteinExistence type="predicted"/>
<reference evidence="1" key="2">
    <citation type="submission" date="2020-11" db="EMBL/GenBank/DDBJ databases">
        <authorList>
            <person name="McCartney M.A."/>
            <person name="Auch B."/>
            <person name="Kono T."/>
            <person name="Mallez S."/>
            <person name="Becker A."/>
            <person name="Gohl D.M."/>
            <person name="Silverstein K.A.T."/>
            <person name="Koren S."/>
            <person name="Bechman K.B."/>
            <person name="Herman A."/>
            <person name="Abrahante J.E."/>
            <person name="Garbe J."/>
        </authorList>
    </citation>
    <scope>NUCLEOTIDE SEQUENCE</scope>
    <source>
        <strain evidence="1">Duluth1</strain>
        <tissue evidence="1">Whole animal</tissue>
    </source>
</reference>
<accession>A0A9D4KQH6</accession>
<organism evidence="1 2">
    <name type="scientific">Dreissena polymorpha</name>
    <name type="common">Zebra mussel</name>
    <name type="synonym">Mytilus polymorpha</name>
    <dbReference type="NCBI Taxonomy" id="45954"/>
    <lineage>
        <taxon>Eukaryota</taxon>
        <taxon>Metazoa</taxon>
        <taxon>Spiralia</taxon>
        <taxon>Lophotrochozoa</taxon>
        <taxon>Mollusca</taxon>
        <taxon>Bivalvia</taxon>
        <taxon>Autobranchia</taxon>
        <taxon>Heteroconchia</taxon>
        <taxon>Euheterodonta</taxon>
        <taxon>Imparidentia</taxon>
        <taxon>Neoheterodontei</taxon>
        <taxon>Myida</taxon>
        <taxon>Dreissenoidea</taxon>
        <taxon>Dreissenidae</taxon>
        <taxon>Dreissena</taxon>
    </lineage>
</organism>
<evidence type="ECO:0000313" key="1">
    <source>
        <dbReference type="EMBL" id="KAH3843843.1"/>
    </source>
</evidence>
<keyword evidence="2" id="KW-1185">Reference proteome</keyword>
<comment type="caution">
    <text evidence="1">The sequence shown here is derived from an EMBL/GenBank/DDBJ whole genome shotgun (WGS) entry which is preliminary data.</text>
</comment>
<evidence type="ECO:0000313" key="2">
    <source>
        <dbReference type="Proteomes" id="UP000828390"/>
    </source>
</evidence>
<protein>
    <submittedName>
        <fullName evidence="1">Uncharacterized protein</fullName>
    </submittedName>
</protein>
<name>A0A9D4KQH6_DREPO</name>